<name>A0ACC1T6M3_9APHY</name>
<gene>
    <name evidence="1" type="ORF">NM688_g3190</name>
</gene>
<evidence type="ECO:0000313" key="1">
    <source>
        <dbReference type="EMBL" id="KAJ3554287.1"/>
    </source>
</evidence>
<dbReference type="Proteomes" id="UP001148662">
    <property type="component" value="Unassembled WGS sequence"/>
</dbReference>
<organism evidence="1 2">
    <name type="scientific">Phlebia brevispora</name>
    <dbReference type="NCBI Taxonomy" id="194682"/>
    <lineage>
        <taxon>Eukaryota</taxon>
        <taxon>Fungi</taxon>
        <taxon>Dikarya</taxon>
        <taxon>Basidiomycota</taxon>
        <taxon>Agaricomycotina</taxon>
        <taxon>Agaricomycetes</taxon>
        <taxon>Polyporales</taxon>
        <taxon>Meruliaceae</taxon>
        <taxon>Phlebia</taxon>
    </lineage>
</organism>
<proteinExistence type="predicted"/>
<reference evidence="1" key="1">
    <citation type="submission" date="2022-07" db="EMBL/GenBank/DDBJ databases">
        <title>Genome Sequence of Phlebia brevispora.</title>
        <authorList>
            <person name="Buettner E."/>
        </authorList>
    </citation>
    <scope>NUCLEOTIDE SEQUENCE</scope>
    <source>
        <strain evidence="1">MPL23</strain>
    </source>
</reference>
<protein>
    <submittedName>
        <fullName evidence="1">Uncharacterized protein</fullName>
    </submittedName>
</protein>
<comment type="caution">
    <text evidence="1">The sequence shown here is derived from an EMBL/GenBank/DDBJ whole genome shotgun (WGS) entry which is preliminary data.</text>
</comment>
<sequence>MLLTHAYLLRVVANRPLAYDPNLNTNDCTSVEAWVDRIYLATVSESSSSGILCNHANDGVPDSGGAFEVATHALPSQTLNFAQGCKLAIGFSEAPYILQLVLFAVFSALRVYAVADRNQAFSLVILLLYVFPILANMILFSTVYVTVARYHIFGSQCNELWTWSSAQWKAPHLQRIVAVFVVRLPVIIADVLCVLMTWRKTASFSKRTPLLWITFRDGTIYFIVLFTMNVAQIVLETATFLANTNITPVATFVSVLTAILISRFILNLRQVVENRQSESRVSTALFVRGSSLLGNLGEPLEHENDEDVLDENEGLRPAPDVSGDQR</sequence>
<keyword evidence="2" id="KW-1185">Reference proteome</keyword>
<dbReference type="EMBL" id="JANHOG010000445">
    <property type="protein sequence ID" value="KAJ3554287.1"/>
    <property type="molecule type" value="Genomic_DNA"/>
</dbReference>
<accession>A0ACC1T6M3</accession>
<evidence type="ECO:0000313" key="2">
    <source>
        <dbReference type="Proteomes" id="UP001148662"/>
    </source>
</evidence>